<proteinExistence type="predicted"/>
<comment type="caution">
    <text evidence="1">The sequence shown here is derived from an EMBL/GenBank/DDBJ whole genome shotgun (WGS) entry which is preliminary data.</text>
</comment>
<dbReference type="AlphaFoldDB" id="A0AAV7U9I8"/>
<evidence type="ECO:0000313" key="2">
    <source>
        <dbReference type="Proteomes" id="UP001066276"/>
    </source>
</evidence>
<gene>
    <name evidence="1" type="ORF">NDU88_002384</name>
</gene>
<dbReference type="Proteomes" id="UP001066276">
    <property type="component" value="Chromosome 3_1"/>
</dbReference>
<organism evidence="1 2">
    <name type="scientific">Pleurodeles waltl</name>
    <name type="common">Iberian ribbed newt</name>
    <dbReference type="NCBI Taxonomy" id="8319"/>
    <lineage>
        <taxon>Eukaryota</taxon>
        <taxon>Metazoa</taxon>
        <taxon>Chordata</taxon>
        <taxon>Craniata</taxon>
        <taxon>Vertebrata</taxon>
        <taxon>Euteleostomi</taxon>
        <taxon>Amphibia</taxon>
        <taxon>Batrachia</taxon>
        <taxon>Caudata</taxon>
        <taxon>Salamandroidea</taxon>
        <taxon>Salamandridae</taxon>
        <taxon>Pleurodelinae</taxon>
        <taxon>Pleurodeles</taxon>
    </lineage>
</organism>
<name>A0AAV7U9I8_PLEWA</name>
<sequence>MVLRPGRLSRGTALGELCRSVPRAYDGCRTNLWWQWEPLASLALGRWTPHLEVAGNAGRGDCAVDRLLGPCLCAGPRLRRSSNAEGPGGSEAKMRPACGCGGGCQQLCCGQSGLPPRVMGAVEAGVTVQGTRLRAAPRDPAHVLGLSGGEGRHCRVPLE</sequence>
<accession>A0AAV7U9I8</accession>
<reference evidence="1" key="1">
    <citation type="journal article" date="2022" name="bioRxiv">
        <title>Sequencing and chromosome-scale assembly of the giantPleurodeles waltlgenome.</title>
        <authorList>
            <person name="Brown T."/>
            <person name="Elewa A."/>
            <person name="Iarovenko S."/>
            <person name="Subramanian E."/>
            <person name="Araus A.J."/>
            <person name="Petzold A."/>
            <person name="Susuki M."/>
            <person name="Suzuki K.-i.T."/>
            <person name="Hayashi T."/>
            <person name="Toyoda A."/>
            <person name="Oliveira C."/>
            <person name="Osipova E."/>
            <person name="Leigh N.D."/>
            <person name="Simon A."/>
            <person name="Yun M.H."/>
        </authorList>
    </citation>
    <scope>NUCLEOTIDE SEQUENCE</scope>
    <source>
        <strain evidence="1">20211129_DDA</strain>
        <tissue evidence="1">Liver</tissue>
    </source>
</reference>
<evidence type="ECO:0000313" key="1">
    <source>
        <dbReference type="EMBL" id="KAJ1185592.1"/>
    </source>
</evidence>
<dbReference type="EMBL" id="JANPWB010000005">
    <property type="protein sequence ID" value="KAJ1185592.1"/>
    <property type="molecule type" value="Genomic_DNA"/>
</dbReference>
<protein>
    <submittedName>
        <fullName evidence="1">Uncharacterized protein</fullName>
    </submittedName>
</protein>
<keyword evidence="2" id="KW-1185">Reference proteome</keyword>